<name>A0ABZ2YH82_9BACT</name>
<dbReference type="EMBL" id="CP149822">
    <property type="protein sequence ID" value="WZN39120.1"/>
    <property type="molecule type" value="Genomic_DNA"/>
</dbReference>
<feature type="region of interest" description="Disordered" evidence="1">
    <location>
        <begin position="1"/>
        <end position="20"/>
    </location>
</feature>
<evidence type="ECO:0000256" key="1">
    <source>
        <dbReference type="SAM" id="MobiDB-lite"/>
    </source>
</evidence>
<evidence type="ECO:0000313" key="3">
    <source>
        <dbReference type="Proteomes" id="UP001485459"/>
    </source>
</evidence>
<dbReference type="RefSeq" id="WP_341834123.1">
    <property type="nucleotide sequence ID" value="NZ_CP149822.1"/>
</dbReference>
<protein>
    <submittedName>
        <fullName evidence="2">Uncharacterized protein</fullName>
    </submittedName>
</protein>
<organism evidence="2 3">
    <name type="scientific">Chitinophaga pollutisoli</name>
    <dbReference type="NCBI Taxonomy" id="3133966"/>
    <lineage>
        <taxon>Bacteria</taxon>
        <taxon>Pseudomonadati</taxon>
        <taxon>Bacteroidota</taxon>
        <taxon>Chitinophagia</taxon>
        <taxon>Chitinophagales</taxon>
        <taxon>Chitinophagaceae</taxon>
        <taxon>Chitinophaga</taxon>
    </lineage>
</organism>
<sequence length="236" mass="27411">MPDNERPTSASRELPLNVSPGDEIHFSTGDKLTYQAWRSSFAHLQYNESWQSFGTKPVPALFVTLYQAADRRHYRDYVFLREPDGSLRQVFRYQGGNYRRGTLNRLYFGTDVEPESCGTCEIENLPHPGIAGIYLRETQDGYRFGMATPEHDTRIRANLAWLAANRHINGETLAREFLRQVLTWHFLHHGDFSAEAVFREYYMQPDVDLRWEEIARFIAIYENKIASDVAIRAEAI</sequence>
<keyword evidence="3" id="KW-1185">Reference proteome</keyword>
<accession>A0ABZ2YH82</accession>
<dbReference type="Proteomes" id="UP001485459">
    <property type="component" value="Chromosome"/>
</dbReference>
<reference evidence="3" key="1">
    <citation type="submission" date="2024-03" db="EMBL/GenBank/DDBJ databases">
        <title>Chitinophaga horti sp. nov., isolated from garden soil.</title>
        <authorList>
            <person name="Lee D.S."/>
            <person name="Han D.M."/>
            <person name="Baek J.H."/>
            <person name="Choi D.G."/>
            <person name="Jeon J.H."/>
            <person name="Jeon C.O."/>
        </authorList>
    </citation>
    <scope>NUCLEOTIDE SEQUENCE [LARGE SCALE GENOMIC DNA]</scope>
    <source>
        <strain evidence="3">GPA1</strain>
    </source>
</reference>
<proteinExistence type="predicted"/>
<evidence type="ECO:0000313" key="2">
    <source>
        <dbReference type="EMBL" id="WZN39120.1"/>
    </source>
</evidence>
<gene>
    <name evidence="2" type="ORF">WJU16_14020</name>
</gene>